<dbReference type="Proteomes" id="UP000184604">
    <property type="component" value="Chromosome"/>
</dbReference>
<evidence type="ECO:0000256" key="6">
    <source>
        <dbReference type="ARBA" id="ARBA00013950"/>
    </source>
</evidence>
<keyword evidence="7" id="KW-0686">Riboflavin biosynthesis</keyword>
<evidence type="ECO:0000256" key="3">
    <source>
        <dbReference type="ARBA" id="ARBA00004887"/>
    </source>
</evidence>
<protein>
    <recommendedName>
        <fullName evidence="6 10">Riboflavin synthase</fullName>
        <ecNumber evidence="5 10">2.5.1.9</ecNumber>
    </recommendedName>
</protein>
<evidence type="ECO:0000256" key="7">
    <source>
        <dbReference type="ARBA" id="ARBA00022619"/>
    </source>
</evidence>
<dbReference type="InterPro" id="IPR001783">
    <property type="entry name" value="Lumazine-bd"/>
</dbReference>
<evidence type="ECO:0000256" key="4">
    <source>
        <dbReference type="ARBA" id="ARBA00011233"/>
    </source>
</evidence>
<name>A0A1L5F8K3_CLOKL</name>
<reference evidence="13 14" key="1">
    <citation type="submission" date="2016-12" db="EMBL/GenBank/DDBJ databases">
        <title>Complete genome sequence of Clostridium kluyveri JZZ isolated from the pit mud of a Chinese flavor liquor-making factory.</title>
        <authorList>
            <person name="Wang Y."/>
        </authorList>
    </citation>
    <scope>NUCLEOTIDE SEQUENCE [LARGE SCALE GENOMIC DNA]</scope>
    <source>
        <strain evidence="13 14">JZZ</strain>
    </source>
</reference>
<dbReference type="NCBIfam" id="TIGR00187">
    <property type="entry name" value="ribE"/>
    <property type="match status" value="1"/>
</dbReference>
<evidence type="ECO:0000256" key="10">
    <source>
        <dbReference type="NCBIfam" id="TIGR00187"/>
    </source>
</evidence>
<dbReference type="RefSeq" id="WP_073538970.1">
    <property type="nucleotide sequence ID" value="NZ_CP018335.1"/>
</dbReference>
<dbReference type="NCBIfam" id="NF006767">
    <property type="entry name" value="PRK09289.1"/>
    <property type="match status" value="1"/>
</dbReference>
<comment type="subunit">
    <text evidence="4">Homotrimer.</text>
</comment>
<keyword evidence="9" id="KW-0677">Repeat</keyword>
<evidence type="ECO:0000256" key="11">
    <source>
        <dbReference type="PROSITE-ProRule" id="PRU00524"/>
    </source>
</evidence>
<proteinExistence type="predicted"/>
<dbReference type="PANTHER" id="PTHR21098">
    <property type="entry name" value="RIBOFLAVIN SYNTHASE ALPHA CHAIN"/>
    <property type="match status" value="1"/>
</dbReference>
<gene>
    <name evidence="13" type="ORF">BS101_11600</name>
</gene>
<evidence type="ECO:0000313" key="13">
    <source>
        <dbReference type="EMBL" id="APM39344.1"/>
    </source>
</evidence>
<evidence type="ECO:0000256" key="9">
    <source>
        <dbReference type="ARBA" id="ARBA00022737"/>
    </source>
</evidence>
<dbReference type="EMBL" id="CP018335">
    <property type="protein sequence ID" value="APM39344.1"/>
    <property type="molecule type" value="Genomic_DNA"/>
</dbReference>
<dbReference type="PANTHER" id="PTHR21098:SF12">
    <property type="entry name" value="RIBOFLAVIN SYNTHASE"/>
    <property type="match status" value="1"/>
</dbReference>
<dbReference type="PROSITE" id="PS51177">
    <property type="entry name" value="LUMAZINE_BIND"/>
    <property type="match status" value="2"/>
</dbReference>
<dbReference type="InterPro" id="IPR023366">
    <property type="entry name" value="ATP_synth_asu-like_sf"/>
</dbReference>
<evidence type="ECO:0000313" key="14">
    <source>
        <dbReference type="Proteomes" id="UP000184604"/>
    </source>
</evidence>
<evidence type="ECO:0000256" key="5">
    <source>
        <dbReference type="ARBA" id="ARBA00012827"/>
    </source>
</evidence>
<feature type="repeat" description="Lumazine-binding" evidence="11">
    <location>
        <begin position="1"/>
        <end position="96"/>
    </location>
</feature>
<dbReference type="EC" id="2.5.1.9" evidence="5 10"/>
<dbReference type="PIRSF" id="PIRSF000498">
    <property type="entry name" value="Riboflavin_syn_A"/>
    <property type="match status" value="1"/>
</dbReference>
<comment type="pathway">
    <text evidence="3">Cofactor biosynthesis; riboflavin biosynthesis; riboflavin from 2-hydroxy-3-oxobutyl phosphate and 5-amino-6-(D-ribitylamino)uracil: step 2/2.</text>
</comment>
<evidence type="ECO:0000256" key="2">
    <source>
        <dbReference type="ARBA" id="ARBA00002803"/>
    </source>
</evidence>
<sequence length="217" mass="23804">MFTGLVEEIGQILEIKNGENSSRITISSEKVLEEVKLGDSIAVNGACLTVTSFTGNSFTVDVMAETLRKSNLKLLRRNSDVNLERAVKVGERLGGHIVTGHIDGIGRVKDIKKEDIATWLVIKPPLGLLKYMVSKGSVALDGVSLTIAEVHEDCISVSLIPHTKAQTILQYKSAGDEINVECDLIGKYIENLILRKETEPVKNSSITEELLKENGFW</sequence>
<keyword evidence="8" id="KW-0808">Transferase</keyword>
<dbReference type="NCBIfam" id="NF009566">
    <property type="entry name" value="PRK13020.1"/>
    <property type="match status" value="1"/>
</dbReference>
<evidence type="ECO:0000259" key="12">
    <source>
        <dbReference type="PROSITE" id="PS51177"/>
    </source>
</evidence>
<dbReference type="OrthoDB" id="9788537at2"/>
<dbReference type="FunFam" id="2.40.30.20:FF:000004">
    <property type="entry name" value="Riboflavin synthase, alpha subunit"/>
    <property type="match status" value="1"/>
</dbReference>
<evidence type="ECO:0000256" key="8">
    <source>
        <dbReference type="ARBA" id="ARBA00022679"/>
    </source>
</evidence>
<feature type="domain" description="Lumazine-binding" evidence="12">
    <location>
        <begin position="97"/>
        <end position="193"/>
    </location>
</feature>
<dbReference type="InterPro" id="IPR017938">
    <property type="entry name" value="Riboflavin_synthase-like_b-brl"/>
</dbReference>
<evidence type="ECO:0000256" key="1">
    <source>
        <dbReference type="ARBA" id="ARBA00000968"/>
    </source>
</evidence>
<dbReference type="GO" id="GO:0004746">
    <property type="term" value="F:riboflavin synthase activity"/>
    <property type="evidence" value="ECO:0007669"/>
    <property type="project" value="UniProtKB-UniRule"/>
</dbReference>
<accession>A0A1L5F8K3</accession>
<organism evidence="13 14">
    <name type="scientific">Clostridium kluyveri</name>
    <dbReference type="NCBI Taxonomy" id="1534"/>
    <lineage>
        <taxon>Bacteria</taxon>
        <taxon>Bacillati</taxon>
        <taxon>Bacillota</taxon>
        <taxon>Clostridia</taxon>
        <taxon>Eubacteriales</taxon>
        <taxon>Clostridiaceae</taxon>
        <taxon>Clostridium</taxon>
    </lineage>
</organism>
<dbReference type="CDD" id="cd00402">
    <property type="entry name" value="Riboflavin_synthase_like"/>
    <property type="match status" value="1"/>
</dbReference>
<dbReference type="AlphaFoldDB" id="A0A1L5F8K3"/>
<dbReference type="GO" id="GO:0009231">
    <property type="term" value="P:riboflavin biosynthetic process"/>
    <property type="evidence" value="ECO:0007669"/>
    <property type="project" value="UniProtKB-KW"/>
</dbReference>
<dbReference type="SUPFAM" id="SSF63380">
    <property type="entry name" value="Riboflavin synthase domain-like"/>
    <property type="match status" value="2"/>
</dbReference>
<comment type="function">
    <text evidence="2">Catalyzes the dismutation of two molecules of 6,7-dimethyl-8-ribityllumazine, resulting in the formation of riboflavin and 5-amino-6-(D-ribitylamino)uracil.</text>
</comment>
<feature type="domain" description="Lumazine-binding" evidence="12">
    <location>
        <begin position="1"/>
        <end position="96"/>
    </location>
</feature>
<dbReference type="FunFam" id="2.40.30.20:FF:000003">
    <property type="entry name" value="Riboflavin synthase, alpha subunit"/>
    <property type="match status" value="1"/>
</dbReference>
<dbReference type="Pfam" id="PF00677">
    <property type="entry name" value="Lum_binding"/>
    <property type="match status" value="2"/>
</dbReference>
<dbReference type="InterPro" id="IPR026017">
    <property type="entry name" value="Lumazine-bd_dom"/>
</dbReference>
<feature type="repeat" description="Lumazine-binding" evidence="11">
    <location>
        <begin position="97"/>
        <end position="193"/>
    </location>
</feature>
<dbReference type="Gene3D" id="2.40.30.20">
    <property type="match status" value="2"/>
</dbReference>
<comment type="catalytic activity">
    <reaction evidence="1">
        <text>2 6,7-dimethyl-8-(1-D-ribityl)lumazine + H(+) = 5-amino-6-(D-ribitylamino)uracil + riboflavin</text>
        <dbReference type="Rhea" id="RHEA:20772"/>
        <dbReference type="ChEBI" id="CHEBI:15378"/>
        <dbReference type="ChEBI" id="CHEBI:15934"/>
        <dbReference type="ChEBI" id="CHEBI:57986"/>
        <dbReference type="ChEBI" id="CHEBI:58201"/>
        <dbReference type="EC" id="2.5.1.9"/>
    </reaction>
</comment>